<gene>
    <name evidence="3" type="ORF">SAMN05216268_104407</name>
</gene>
<organism evidence="3 4">
    <name type="scientific">Streptomyces yunnanensis</name>
    <dbReference type="NCBI Taxonomy" id="156453"/>
    <lineage>
        <taxon>Bacteria</taxon>
        <taxon>Bacillati</taxon>
        <taxon>Actinomycetota</taxon>
        <taxon>Actinomycetes</taxon>
        <taxon>Kitasatosporales</taxon>
        <taxon>Streptomycetaceae</taxon>
        <taxon>Streptomyces</taxon>
    </lineage>
</organism>
<dbReference type="RefSeq" id="WP_143179591.1">
    <property type="nucleotide sequence ID" value="NZ_FRBK01000004.1"/>
</dbReference>
<protein>
    <submittedName>
        <fullName evidence="3">Uncharacterized protein</fullName>
    </submittedName>
</protein>
<evidence type="ECO:0000256" key="2">
    <source>
        <dbReference type="SAM" id="SignalP"/>
    </source>
</evidence>
<evidence type="ECO:0000313" key="4">
    <source>
        <dbReference type="Proteomes" id="UP000184388"/>
    </source>
</evidence>
<keyword evidence="2" id="KW-0732">Signal</keyword>
<dbReference type="Proteomes" id="UP000184388">
    <property type="component" value="Unassembled WGS sequence"/>
</dbReference>
<evidence type="ECO:0000313" key="3">
    <source>
        <dbReference type="EMBL" id="SHL47174.1"/>
    </source>
</evidence>
<accession>A0A9X8QR30</accession>
<sequence>MNTARMNRQKKSVSRIFAISAALGVALMAGSPTAASAVEAKPTPQIAKSASVFPSMSTDDRRSEKGGSQAESEDSWGLFKQTSGHHKRSSRGGGEDGDCKGLIVLLCA</sequence>
<feature type="signal peptide" evidence="2">
    <location>
        <begin position="1"/>
        <end position="37"/>
    </location>
</feature>
<comment type="caution">
    <text evidence="3">The sequence shown here is derived from an EMBL/GenBank/DDBJ whole genome shotgun (WGS) entry which is preliminary data.</text>
</comment>
<dbReference type="AlphaFoldDB" id="A0A9X8QR30"/>
<evidence type="ECO:0000256" key="1">
    <source>
        <dbReference type="SAM" id="MobiDB-lite"/>
    </source>
</evidence>
<name>A0A9X8QR30_9ACTN</name>
<reference evidence="4" key="1">
    <citation type="submission" date="2016-11" db="EMBL/GenBank/DDBJ databases">
        <authorList>
            <person name="Jaros S."/>
            <person name="Januszkiewicz K."/>
            <person name="Wedrychowicz H."/>
        </authorList>
    </citation>
    <scope>NUCLEOTIDE SEQUENCE [LARGE SCALE GENOMIC DNA]</scope>
    <source>
        <strain evidence="4">CGMCC 4.3555</strain>
    </source>
</reference>
<feature type="chain" id="PRO_5040852946" evidence="2">
    <location>
        <begin position="38"/>
        <end position="108"/>
    </location>
</feature>
<feature type="region of interest" description="Disordered" evidence="1">
    <location>
        <begin position="33"/>
        <end position="100"/>
    </location>
</feature>
<feature type="compositionally biased region" description="Polar residues" evidence="1">
    <location>
        <begin position="46"/>
        <end position="57"/>
    </location>
</feature>
<dbReference type="EMBL" id="FRBK01000004">
    <property type="protein sequence ID" value="SHL47174.1"/>
    <property type="molecule type" value="Genomic_DNA"/>
</dbReference>
<proteinExistence type="predicted"/>